<evidence type="ECO:0008006" key="3">
    <source>
        <dbReference type="Google" id="ProtNLM"/>
    </source>
</evidence>
<accession>A0ABV8KRQ9</accession>
<dbReference type="EMBL" id="JBHSBN010000017">
    <property type="protein sequence ID" value="MFC4108688.1"/>
    <property type="molecule type" value="Genomic_DNA"/>
</dbReference>
<reference evidence="2" key="1">
    <citation type="journal article" date="2019" name="Int. J. Syst. Evol. Microbiol.">
        <title>The Global Catalogue of Microorganisms (GCM) 10K type strain sequencing project: providing services to taxonomists for standard genome sequencing and annotation.</title>
        <authorList>
            <consortium name="The Broad Institute Genomics Platform"/>
            <consortium name="The Broad Institute Genome Sequencing Center for Infectious Disease"/>
            <person name="Wu L."/>
            <person name="Ma J."/>
        </authorList>
    </citation>
    <scope>NUCLEOTIDE SEQUENCE [LARGE SCALE GENOMIC DNA]</scope>
    <source>
        <strain evidence="2">2902at01</strain>
    </source>
</reference>
<comment type="caution">
    <text evidence="1">The sequence shown here is derived from an EMBL/GenBank/DDBJ whole genome shotgun (WGS) entry which is preliminary data.</text>
</comment>
<sequence length="167" mass="17879">MVEDEDSAAVRRRSVVRVVPPLRPRKLAKVPFVELADGRLQGVVSSGSDIQRVYVSSVTAGSHGYSCSTNNNRPCGGNGLCKHLQALVAEAVGQYGVARVARYLGLDDADGSATPDDLLAQLGGGPERTPAATVFSRFLRHLSYLELPESADPIPELHWFPSTPAVR</sequence>
<evidence type="ECO:0000313" key="2">
    <source>
        <dbReference type="Proteomes" id="UP001595868"/>
    </source>
</evidence>
<gene>
    <name evidence="1" type="ORF">ACFOX0_22480</name>
</gene>
<name>A0ABV8KRQ9_9ACTN</name>
<dbReference type="RefSeq" id="WP_377549294.1">
    <property type="nucleotide sequence ID" value="NZ_JBHSBN010000017.1"/>
</dbReference>
<protein>
    <recommendedName>
        <fullName evidence="3">SWIM-type domain-containing protein</fullName>
    </recommendedName>
</protein>
<proteinExistence type="predicted"/>
<dbReference type="Proteomes" id="UP001595868">
    <property type="component" value="Unassembled WGS sequence"/>
</dbReference>
<keyword evidence="2" id="KW-1185">Reference proteome</keyword>
<evidence type="ECO:0000313" key="1">
    <source>
        <dbReference type="EMBL" id="MFC4108688.1"/>
    </source>
</evidence>
<organism evidence="1 2">
    <name type="scientific">Micromonospora zhanjiangensis</name>
    <dbReference type="NCBI Taxonomy" id="1522057"/>
    <lineage>
        <taxon>Bacteria</taxon>
        <taxon>Bacillati</taxon>
        <taxon>Actinomycetota</taxon>
        <taxon>Actinomycetes</taxon>
        <taxon>Micromonosporales</taxon>
        <taxon>Micromonosporaceae</taxon>
        <taxon>Micromonospora</taxon>
    </lineage>
</organism>